<comment type="caution">
    <text evidence="3">The sequence shown here is derived from an EMBL/GenBank/DDBJ whole genome shotgun (WGS) entry which is preliminary data.</text>
</comment>
<feature type="domain" description="DUF7812" evidence="2">
    <location>
        <begin position="3"/>
        <end position="491"/>
    </location>
</feature>
<sequence>MTLLLRCCMVILTMVDQDLVLKKFQVLVLILEKLKSLVTIRGNEKSQVTFEKFLSCEFSFKDATSATSITEDFVASISIVEPSDPCHPSLCAVLEVFADEFSMNNFLREYFMLAGSTSCTSSPLFRGHFLNGGIDCVLEVISLHFIISFSDEQGFENFINRLSCRDCKDFRVPEISLNAAVSLLLNRIVLSAPKLFQAHLFLLVSEAIGASMSSAKIRPTVDHMTSYLLAFEESVKLYTRYMSTASLMDGHPIGSKDWCENLGSSGRNFESFEDHIHKVTNAKMSDVVCKSDSLWNSHPCNMFRKEKSNLLVESTTYLNESQPGLDESCKNDILLILNSIIADAFSDCVSDTVLCKKGETSPQHICLLAALLKLISTSMSAILWCLRNATNYGCLKALEDASSCGEYNLINYVIERFRRFSVSLPNQKKLFVIMKTHLIRHKKTKWMLLHFSGLLSLSFASGYDFLVKNCAYLIVTLMNLYIFEEGNLVALRSLLVPGLESFSSQEPPDKVEEALVDQKLSKKIASKIQKIQATYLSSNFPPCFPLRSEDEIPETSQNASILKCTRESTFGREVETEESHNGKVYLQYLTKGSSDGPDYDMLADFVECKPEKDYASWLKDKQRFRKWRSKKMAVLLVESAVGLCNCNPDKVKFLVRQAYRILVDLLLDLGRACLKLYLWLFCVMMWGCWQWHERNAFIHEAEVLPVLMTGKLLSCNEARLGCWLFETQCGCSFKERTSWCGCWSCQQSSEQCYTRLLAFAKGSRVLAIWEGLLKVEDTVLLINSGN</sequence>
<feature type="chain" id="PRO_5041652470" description="DUF7812 domain-containing protein" evidence="1">
    <location>
        <begin position="18"/>
        <end position="786"/>
    </location>
</feature>
<evidence type="ECO:0000256" key="1">
    <source>
        <dbReference type="SAM" id="SignalP"/>
    </source>
</evidence>
<proteinExistence type="predicted"/>
<keyword evidence="4" id="KW-1185">Reference proteome</keyword>
<dbReference type="Proteomes" id="UP001187192">
    <property type="component" value="Unassembled WGS sequence"/>
</dbReference>
<accession>A0AA88D9K8</accession>
<protein>
    <recommendedName>
        <fullName evidence="2">DUF7812 domain-containing protein</fullName>
    </recommendedName>
</protein>
<gene>
    <name evidence="3" type="ORF">TIFTF001_016093</name>
</gene>
<dbReference type="Pfam" id="PF25104">
    <property type="entry name" value="DUF7812"/>
    <property type="match status" value="1"/>
</dbReference>
<organism evidence="3 4">
    <name type="scientific">Ficus carica</name>
    <name type="common">Common fig</name>
    <dbReference type="NCBI Taxonomy" id="3494"/>
    <lineage>
        <taxon>Eukaryota</taxon>
        <taxon>Viridiplantae</taxon>
        <taxon>Streptophyta</taxon>
        <taxon>Embryophyta</taxon>
        <taxon>Tracheophyta</taxon>
        <taxon>Spermatophyta</taxon>
        <taxon>Magnoliopsida</taxon>
        <taxon>eudicotyledons</taxon>
        <taxon>Gunneridae</taxon>
        <taxon>Pentapetalae</taxon>
        <taxon>rosids</taxon>
        <taxon>fabids</taxon>
        <taxon>Rosales</taxon>
        <taxon>Moraceae</taxon>
        <taxon>Ficeae</taxon>
        <taxon>Ficus</taxon>
    </lineage>
</organism>
<evidence type="ECO:0000259" key="2">
    <source>
        <dbReference type="Pfam" id="PF25104"/>
    </source>
</evidence>
<evidence type="ECO:0000313" key="4">
    <source>
        <dbReference type="Proteomes" id="UP001187192"/>
    </source>
</evidence>
<dbReference type="EMBL" id="BTGU01000024">
    <property type="protein sequence ID" value="GMN46917.1"/>
    <property type="molecule type" value="Genomic_DNA"/>
</dbReference>
<dbReference type="InterPro" id="IPR056714">
    <property type="entry name" value="DUF7812"/>
</dbReference>
<dbReference type="AlphaFoldDB" id="A0AA88D9K8"/>
<feature type="signal peptide" evidence="1">
    <location>
        <begin position="1"/>
        <end position="17"/>
    </location>
</feature>
<dbReference type="PANTHER" id="PTHR36786">
    <property type="entry name" value="2-ISOPROPYLMALATE SYNTHASE"/>
    <property type="match status" value="1"/>
</dbReference>
<reference evidence="3" key="1">
    <citation type="submission" date="2023-07" db="EMBL/GenBank/DDBJ databases">
        <title>draft genome sequence of fig (Ficus carica).</title>
        <authorList>
            <person name="Takahashi T."/>
            <person name="Nishimura K."/>
        </authorList>
    </citation>
    <scope>NUCLEOTIDE SEQUENCE</scope>
</reference>
<evidence type="ECO:0000313" key="3">
    <source>
        <dbReference type="EMBL" id="GMN46917.1"/>
    </source>
</evidence>
<name>A0AA88D9K8_FICCA</name>
<keyword evidence="1" id="KW-0732">Signal</keyword>
<dbReference type="PANTHER" id="PTHR36786:SF1">
    <property type="entry name" value="2-ISOPROPYLMALATE SYNTHASE"/>
    <property type="match status" value="1"/>
</dbReference>